<comment type="similarity">
    <text evidence="1 7">Belongs to the patatin family.</text>
</comment>
<dbReference type="Proteomes" id="UP000504609">
    <property type="component" value="Unplaced"/>
</dbReference>
<dbReference type="PROSITE" id="PS51635">
    <property type="entry name" value="PNPLA"/>
    <property type="match status" value="1"/>
</dbReference>
<dbReference type="Pfam" id="PF01734">
    <property type="entry name" value="Patatin"/>
    <property type="match status" value="1"/>
</dbReference>
<evidence type="ECO:0000313" key="9">
    <source>
        <dbReference type="Proteomes" id="UP000504609"/>
    </source>
</evidence>
<evidence type="ECO:0000256" key="2">
    <source>
        <dbReference type="ARBA" id="ARBA00022801"/>
    </source>
</evidence>
<organism evidence="9 10">
    <name type="scientific">Cucurbita moschata</name>
    <name type="common">Winter crookneck squash</name>
    <name type="synonym">Cucurbita pepo var. moschata</name>
    <dbReference type="NCBI Taxonomy" id="3662"/>
    <lineage>
        <taxon>Eukaryota</taxon>
        <taxon>Viridiplantae</taxon>
        <taxon>Streptophyta</taxon>
        <taxon>Embryophyta</taxon>
        <taxon>Tracheophyta</taxon>
        <taxon>Spermatophyta</taxon>
        <taxon>Magnoliopsida</taxon>
        <taxon>eudicotyledons</taxon>
        <taxon>Gunneridae</taxon>
        <taxon>Pentapetalae</taxon>
        <taxon>rosids</taxon>
        <taxon>fabids</taxon>
        <taxon>Cucurbitales</taxon>
        <taxon>Cucurbitaceae</taxon>
        <taxon>Cucurbiteae</taxon>
        <taxon>Cucurbita</taxon>
    </lineage>
</organism>
<keyword evidence="5 7" id="KW-0443">Lipid metabolism</keyword>
<reference evidence="10" key="1">
    <citation type="submission" date="2025-08" db="UniProtKB">
        <authorList>
            <consortium name="RefSeq"/>
        </authorList>
    </citation>
    <scope>IDENTIFICATION</scope>
    <source>
        <tissue evidence="10">Young leaves</tissue>
    </source>
</reference>
<evidence type="ECO:0000256" key="3">
    <source>
        <dbReference type="ARBA" id="ARBA00022821"/>
    </source>
</evidence>
<proteinExistence type="inferred from homology"/>
<keyword evidence="4 7" id="KW-0442">Lipid degradation</keyword>
<accession>A0A6J1EIW5</accession>
<dbReference type="PANTHER" id="PTHR32176:SF99">
    <property type="entry name" value="PATATIN"/>
    <property type="match status" value="1"/>
</dbReference>
<feature type="short sequence motif" description="DGA/G" evidence="6">
    <location>
        <begin position="142"/>
        <end position="144"/>
    </location>
</feature>
<evidence type="ECO:0000256" key="7">
    <source>
        <dbReference type="RuleBase" id="RU361262"/>
    </source>
</evidence>
<dbReference type="FunFam" id="3.40.1090.10:FF:000005">
    <property type="entry name" value="Patatin"/>
    <property type="match status" value="1"/>
</dbReference>
<dbReference type="RefSeq" id="XP_022928077.1">
    <property type="nucleotide sequence ID" value="XM_023072309.1"/>
</dbReference>
<dbReference type="GO" id="GO:0016042">
    <property type="term" value="P:lipid catabolic process"/>
    <property type="evidence" value="ECO:0007669"/>
    <property type="project" value="UniProtKB-KW"/>
</dbReference>
<keyword evidence="3" id="KW-0611">Plant defense</keyword>
<comment type="caution">
    <text evidence="6">Lacks conserved residue(s) required for the propagation of feature annotation.</text>
</comment>
<feature type="domain" description="PNPLA" evidence="8">
    <location>
        <begin position="1"/>
        <end position="155"/>
    </location>
</feature>
<dbReference type="GeneID" id="111434968"/>
<dbReference type="GO" id="GO:0047372">
    <property type="term" value="F:monoacylglycerol lipase activity"/>
    <property type="evidence" value="ECO:0007669"/>
    <property type="project" value="TreeGrafter"/>
</dbReference>
<dbReference type="GO" id="GO:0006952">
    <property type="term" value="P:defense response"/>
    <property type="evidence" value="ECO:0007669"/>
    <property type="project" value="UniProtKB-KW"/>
</dbReference>
<evidence type="ECO:0000256" key="4">
    <source>
        <dbReference type="ARBA" id="ARBA00022963"/>
    </source>
</evidence>
<name>A0A6J1EIW5_CUCMO</name>
<keyword evidence="2 7" id="KW-0378">Hydrolase</keyword>
<dbReference type="InterPro" id="IPR002641">
    <property type="entry name" value="PNPLA_dom"/>
</dbReference>
<comment type="function">
    <text evidence="7">Lipolytic acyl hydrolase (LAH).</text>
</comment>
<dbReference type="AlphaFoldDB" id="A0A6J1EIW5"/>
<dbReference type="InterPro" id="IPR016035">
    <property type="entry name" value="Acyl_Trfase/lysoPLipase"/>
</dbReference>
<evidence type="ECO:0000313" key="10">
    <source>
        <dbReference type="RefSeq" id="XP_022928077.1"/>
    </source>
</evidence>
<sequence>MLTAPDKNNRPLYAAKDLTSFYTEHAPKIFPQRNHFLSSVVNLFGKVMGPKYDGKYLRRLIKDLLGDIRLKQTLTQIIIPAFDIKLLQPVIFTTIDAKWDELKNPKLADVCISTSAAPTFLPGHAFETMDSNGNVRKFDMVDGGVAANNPTLAAITHVTKEMSILRQRSELMKIKPMEAKRMLILSLGTGAPKNDEKYSAAVSSKWGMLGWIYNGGSTPIIDIFSDASCDMVDYHISSIFQCEQHHTNYLRIQDDTLTSDVSSVDIATRENLLKLVEVGERLLKKPLSRVNLESGKFEPLDGEGTNEEALAEFAKMLSEERKLRLSP</sequence>
<comment type="domain">
    <text evidence="7">The nitrogen atoms of the two glycine residues in the GGXR motif define the oxyanion hole, and stabilize the oxyanion that forms during the nucleophilic attack by the catalytic serine during substrate cleavage.</text>
</comment>
<evidence type="ECO:0000256" key="1">
    <source>
        <dbReference type="ARBA" id="ARBA00010240"/>
    </source>
</evidence>
<protein>
    <recommendedName>
        <fullName evidence="7">Patatin</fullName>
        <ecNumber evidence="7">3.1.1.-</ecNumber>
    </recommendedName>
</protein>
<dbReference type="SUPFAM" id="SSF52151">
    <property type="entry name" value="FabD/lysophospholipase-like"/>
    <property type="match status" value="1"/>
</dbReference>
<dbReference type="Gene3D" id="3.40.1090.10">
    <property type="entry name" value="Cytosolic phospholipase A2 catalytic domain"/>
    <property type="match status" value="1"/>
</dbReference>
<evidence type="ECO:0000256" key="5">
    <source>
        <dbReference type="ARBA" id="ARBA00023098"/>
    </source>
</evidence>
<evidence type="ECO:0000259" key="8">
    <source>
        <dbReference type="PROSITE" id="PS51635"/>
    </source>
</evidence>
<dbReference type="PANTHER" id="PTHR32176">
    <property type="entry name" value="XYLOSE ISOMERASE"/>
    <property type="match status" value="1"/>
</dbReference>
<keyword evidence="9" id="KW-1185">Reference proteome</keyword>
<dbReference type="EC" id="3.1.1.-" evidence="7"/>
<gene>
    <name evidence="10" type="primary">LOC111434968</name>
</gene>
<dbReference type="GO" id="GO:0004620">
    <property type="term" value="F:phospholipase activity"/>
    <property type="evidence" value="ECO:0007669"/>
    <property type="project" value="TreeGrafter"/>
</dbReference>
<evidence type="ECO:0000256" key="6">
    <source>
        <dbReference type="PROSITE-ProRule" id="PRU01161"/>
    </source>
</evidence>